<evidence type="ECO:0000313" key="3">
    <source>
        <dbReference type="Proteomes" id="UP000319619"/>
    </source>
</evidence>
<dbReference type="SUPFAM" id="SSF117916">
    <property type="entry name" value="Fe-S cluster assembly (FSCA) domain-like"/>
    <property type="match status" value="1"/>
</dbReference>
<proteinExistence type="predicted"/>
<dbReference type="PANTHER" id="PTHR42831:SF1">
    <property type="entry name" value="FE-S PROTEIN MATURATION AUXILIARY FACTOR YITW"/>
    <property type="match status" value="1"/>
</dbReference>
<feature type="domain" description="MIP18 family-like" evidence="1">
    <location>
        <begin position="4"/>
        <end position="75"/>
    </location>
</feature>
<protein>
    <submittedName>
        <fullName evidence="2">Aromatic ring hydroxylase</fullName>
    </submittedName>
</protein>
<dbReference type="Gene3D" id="3.30.300.130">
    <property type="entry name" value="Fe-S cluster assembly (FSCA)"/>
    <property type="match status" value="1"/>
</dbReference>
<dbReference type="Proteomes" id="UP000319619">
    <property type="component" value="Unassembled WGS sequence"/>
</dbReference>
<evidence type="ECO:0000259" key="1">
    <source>
        <dbReference type="Pfam" id="PF01883"/>
    </source>
</evidence>
<organism evidence="2 3">
    <name type="scientific">candidate division LCP-89 bacterium B3_LCP</name>
    <dbReference type="NCBI Taxonomy" id="2012998"/>
    <lineage>
        <taxon>Bacteria</taxon>
        <taxon>Pseudomonadati</taxon>
        <taxon>Bacteria division LCP-89</taxon>
    </lineage>
</organism>
<accession>A0A532UVS0</accession>
<dbReference type="AlphaFoldDB" id="A0A532UVS0"/>
<dbReference type="PANTHER" id="PTHR42831">
    <property type="entry name" value="FE-S PROTEIN MATURATION AUXILIARY FACTOR YITW"/>
    <property type="match status" value="1"/>
</dbReference>
<dbReference type="InterPro" id="IPR034904">
    <property type="entry name" value="FSCA_dom_sf"/>
</dbReference>
<dbReference type="InterPro" id="IPR052339">
    <property type="entry name" value="Fe-S_Maturation_MIP18"/>
</dbReference>
<sequence length="100" mass="11050">MVEEDSVLSALAAVIDPELDVDIVSMGFIYNVEIEQDQVKIAMTLTTRGCPMHSTLKKQAEDTVKNLDGVTDAQVDIVFDPPWNTDMMSTFVREKLGISS</sequence>
<dbReference type="InterPro" id="IPR002744">
    <property type="entry name" value="MIP18-like"/>
</dbReference>
<gene>
    <name evidence="2" type="ORF">CEE37_11485</name>
</gene>
<dbReference type="Pfam" id="PF01883">
    <property type="entry name" value="FeS_assembly_P"/>
    <property type="match status" value="1"/>
</dbReference>
<comment type="caution">
    <text evidence="2">The sequence shown here is derived from an EMBL/GenBank/DDBJ whole genome shotgun (WGS) entry which is preliminary data.</text>
</comment>
<evidence type="ECO:0000313" key="2">
    <source>
        <dbReference type="EMBL" id="TKJ39039.1"/>
    </source>
</evidence>
<reference evidence="2 3" key="1">
    <citation type="submission" date="2017-06" db="EMBL/GenBank/DDBJ databases">
        <title>Novel microbial phyla capable of carbon fixation and sulfur reduction in deep-sea sediments.</title>
        <authorList>
            <person name="Huang J."/>
            <person name="Baker B."/>
            <person name="Wang Y."/>
        </authorList>
    </citation>
    <scope>NUCLEOTIDE SEQUENCE [LARGE SCALE GENOMIC DNA]</scope>
    <source>
        <strain evidence="2">B3_LCP</strain>
    </source>
</reference>
<dbReference type="EMBL" id="NJBN01000008">
    <property type="protein sequence ID" value="TKJ39039.1"/>
    <property type="molecule type" value="Genomic_DNA"/>
</dbReference>
<name>A0A532UVS0_UNCL8</name>